<gene>
    <name evidence="1" type="ORF">RchiOBHm_Chr5g0019501</name>
</gene>
<dbReference type="Proteomes" id="UP000238479">
    <property type="component" value="Chromosome 5"/>
</dbReference>
<reference evidence="1 2" key="1">
    <citation type="journal article" date="2018" name="Nat. Genet.">
        <title>The Rosa genome provides new insights in the design of modern roses.</title>
        <authorList>
            <person name="Bendahmane M."/>
        </authorList>
    </citation>
    <scope>NUCLEOTIDE SEQUENCE [LARGE SCALE GENOMIC DNA]</scope>
    <source>
        <strain evidence="2">cv. Old Blush</strain>
    </source>
</reference>
<keyword evidence="2" id="KW-1185">Reference proteome</keyword>
<evidence type="ECO:0000313" key="2">
    <source>
        <dbReference type="Proteomes" id="UP000238479"/>
    </source>
</evidence>
<dbReference type="AlphaFoldDB" id="A0A2P6Q705"/>
<organism evidence="1 2">
    <name type="scientific">Rosa chinensis</name>
    <name type="common">China rose</name>
    <dbReference type="NCBI Taxonomy" id="74649"/>
    <lineage>
        <taxon>Eukaryota</taxon>
        <taxon>Viridiplantae</taxon>
        <taxon>Streptophyta</taxon>
        <taxon>Embryophyta</taxon>
        <taxon>Tracheophyta</taxon>
        <taxon>Spermatophyta</taxon>
        <taxon>Magnoliopsida</taxon>
        <taxon>eudicotyledons</taxon>
        <taxon>Gunneridae</taxon>
        <taxon>Pentapetalae</taxon>
        <taxon>rosids</taxon>
        <taxon>fabids</taxon>
        <taxon>Rosales</taxon>
        <taxon>Rosaceae</taxon>
        <taxon>Rosoideae</taxon>
        <taxon>Rosoideae incertae sedis</taxon>
        <taxon>Rosa</taxon>
    </lineage>
</organism>
<proteinExistence type="predicted"/>
<dbReference type="Gramene" id="PRQ29963">
    <property type="protein sequence ID" value="PRQ29963"/>
    <property type="gene ID" value="RchiOBHm_Chr5g0019501"/>
</dbReference>
<sequence length="102" mass="12011">MCWEGNLIIDCTIPMPCSKAFATEAVQRRAECLRIYRWKHNVGGKKLTRYNVRVHDNQAYLPQEGCCGDRKDYLRYFWSFSKAYSTLLRMCMTQTAMSMHQS</sequence>
<accession>A0A2P6Q705</accession>
<dbReference type="EMBL" id="PDCK01000043">
    <property type="protein sequence ID" value="PRQ29963.1"/>
    <property type="molecule type" value="Genomic_DNA"/>
</dbReference>
<comment type="caution">
    <text evidence="1">The sequence shown here is derived from an EMBL/GenBank/DDBJ whole genome shotgun (WGS) entry which is preliminary data.</text>
</comment>
<name>A0A2P6Q705_ROSCH</name>
<evidence type="ECO:0000313" key="1">
    <source>
        <dbReference type="EMBL" id="PRQ29963.1"/>
    </source>
</evidence>
<protein>
    <submittedName>
        <fullName evidence="1">Uncharacterized protein</fullName>
    </submittedName>
</protein>